<dbReference type="RefSeq" id="WP_242766533.1">
    <property type="nucleotide sequence ID" value="NZ_JALDAY010000005.1"/>
</dbReference>
<organism evidence="2 3">
    <name type="scientific">Streptomyces cylindrosporus</name>
    <dbReference type="NCBI Taxonomy" id="2927583"/>
    <lineage>
        <taxon>Bacteria</taxon>
        <taxon>Bacillati</taxon>
        <taxon>Actinomycetota</taxon>
        <taxon>Actinomycetes</taxon>
        <taxon>Kitasatosporales</taxon>
        <taxon>Streptomycetaceae</taxon>
        <taxon>Streptomyces</taxon>
    </lineage>
</organism>
<keyword evidence="1" id="KW-1133">Transmembrane helix</keyword>
<accession>A0ABS9Y6V0</accession>
<keyword evidence="1" id="KW-0812">Transmembrane</keyword>
<protein>
    <recommendedName>
        <fullName evidence="4">Integral membrane protein</fullName>
    </recommendedName>
</protein>
<feature type="transmembrane region" description="Helical" evidence="1">
    <location>
        <begin position="56"/>
        <end position="76"/>
    </location>
</feature>
<evidence type="ECO:0000256" key="1">
    <source>
        <dbReference type="SAM" id="Phobius"/>
    </source>
</evidence>
<comment type="caution">
    <text evidence="2">The sequence shown here is derived from an EMBL/GenBank/DDBJ whole genome shotgun (WGS) entry which is preliminary data.</text>
</comment>
<feature type="transmembrane region" description="Helical" evidence="1">
    <location>
        <begin position="6"/>
        <end position="23"/>
    </location>
</feature>
<evidence type="ECO:0000313" key="2">
    <source>
        <dbReference type="EMBL" id="MCI3272934.1"/>
    </source>
</evidence>
<gene>
    <name evidence="2" type="ORF">MQP27_17630</name>
</gene>
<keyword evidence="1" id="KW-0472">Membrane</keyword>
<keyword evidence="3" id="KW-1185">Reference proteome</keyword>
<evidence type="ECO:0008006" key="4">
    <source>
        <dbReference type="Google" id="ProtNLM"/>
    </source>
</evidence>
<sequence>MLFEALGSALLGLVLAWAANRRFSHRLPARSLVLATGVAGALFGAFITHSALDPGFVVFILLGAAIVSAASLSLLLRPAGRLRRSAPA</sequence>
<reference evidence="2" key="1">
    <citation type="submission" date="2022-03" db="EMBL/GenBank/DDBJ databases">
        <title>Streptomyces 7R015 and 7R016 isolated from Barleria lupulina in Thailand.</title>
        <authorList>
            <person name="Kanchanasin P."/>
            <person name="Phongsopitanun W."/>
            <person name="Tanasupawat S."/>
        </authorList>
    </citation>
    <scope>NUCLEOTIDE SEQUENCE</scope>
    <source>
        <strain evidence="2">7R015</strain>
    </source>
</reference>
<name>A0ABS9Y6V0_9ACTN</name>
<dbReference type="Proteomes" id="UP001165269">
    <property type="component" value="Unassembled WGS sequence"/>
</dbReference>
<dbReference type="EMBL" id="JALDAY010000005">
    <property type="protein sequence ID" value="MCI3272934.1"/>
    <property type="molecule type" value="Genomic_DNA"/>
</dbReference>
<feature type="transmembrane region" description="Helical" evidence="1">
    <location>
        <begin position="32"/>
        <end position="50"/>
    </location>
</feature>
<proteinExistence type="predicted"/>
<evidence type="ECO:0000313" key="3">
    <source>
        <dbReference type="Proteomes" id="UP001165269"/>
    </source>
</evidence>